<reference evidence="10 11" key="1">
    <citation type="journal article" date="2019" name="Int. J. Syst. Evol. Microbiol.">
        <title>The Global Catalogue of Microorganisms (GCM) 10K type strain sequencing project: providing services to taxonomists for standard genome sequencing and annotation.</title>
        <authorList>
            <consortium name="The Broad Institute Genomics Platform"/>
            <consortium name="The Broad Institute Genome Sequencing Center for Infectious Disease"/>
            <person name="Wu L."/>
            <person name="Ma J."/>
        </authorList>
    </citation>
    <scope>NUCLEOTIDE SEQUENCE [LARGE SCALE GENOMIC DNA]</scope>
    <source>
        <strain evidence="10 11">JCM 14304</strain>
    </source>
</reference>
<sequence length="143" mass="15465">MTPTVDKRRWLIDKSALVRLTAAPDWEDWANRINRGLVHVTTVTLLEVGVSAQSGEEHRSVLQQPPIAAMPVENVTPAAERRAVGVQAQLALAGQHLAPSVEDLLIAATAELAGLVLLHLDKDFELIAKLTGQPTERLGQRGS</sequence>
<keyword evidence="6 8" id="KW-0460">Magnesium</keyword>
<comment type="similarity">
    <text evidence="7 8">Belongs to the PINc/VapC protein family.</text>
</comment>
<comment type="caution">
    <text evidence="10">The sequence shown here is derived from an EMBL/GenBank/DDBJ whole genome shotgun (WGS) entry which is preliminary data.</text>
</comment>
<evidence type="ECO:0000256" key="3">
    <source>
        <dbReference type="ARBA" id="ARBA00022722"/>
    </source>
</evidence>
<dbReference type="RefSeq" id="WP_344197844.1">
    <property type="nucleotide sequence ID" value="NZ_BAAAND010000009.1"/>
</dbReference>
<keyword evidence="8" id="KW-0800">Toxin</keyword>
<name>A0ABN2EE99_9ACTN</name>
<dbReference type="Gene3D" id="3.40.50.1010">
    <property type="entry name" value="5'-nuclease"/>
    <property type="match status" value="1"/>
</dbReference>
<dbReference type="PANTHER" id="PTHR33653:SF1">
    <property type="entry name" value="RIBONUCLEASE VAPC2"/>
    <property type="match status" value="1"/>
</dbReference>
<protein>
    <recommendedName>
        <fullName evidence="8">Ribonuclease VapC</fullName>
        <shortName evidence="8">RNase VapC</shortName>
        <ecNumber evidence="8">3.1.-.-</ecNumber>
    </recommendedName>
    <alternativeName>
        <fullName evidence="8">Toxin VapC</fullName>
    </alternativeName>
</protein>
<dbReference type="PANTHER" id="PTHR33653">
    <property type="entry name" value="RIBONUCLEASE VAPC2"/>
    <property type="match status" value="1"/>
</dbReference>
<keyword evidence="4 8" id="KW-0479">Metal-binding</keyword>
<dbReference type="CDD" id="cd18755">
    <property type="entry name" value="PIN_MtVapC3_VapC21-like"/>
    <property type="match status" value="1"/>
</dbReference>
<dbReference type="InterPro" id="IPR022907">
    <property type="entry name" value="VapC_family"/>
</dbReference>
<dbReference type="Proteomes" id="UP001500190">
    <property type="component" value="Unassembled WGS sequence"/>
</dbReference>
<comment type="function">
    <text evidence="8">Toxic component of a toxin-antitoxin (TA) system. An RNase.</text>
</comment>
<evidence type="ECO:0000256" key="7">
    <source>
        <dbReference type="ARBA" id="ARBA00038093"/>
    </source>
</evidence>
<gene>
    <name evidence="8" type="primary">vapC</name>
    <name evidence="10" type="ORF">GCM10009742_62430</name>
</gene>
<dbReference type="EMBL" id="BAAAND010000009">
    <property type="protein sequence ID" value="GAA1605076.1"/>
    <property type="molecule type" value="Genomic_DNA"/>
</dbReference>
<keyword evidence="5 8" id="KW-0378">Hydrolase</keyword>
<dbReference type="InterPro" id="IPR002716">
    <property type="entry name" value="PIN_dom"/>
</dbReference>
<comment type="cofactor">
    <cofactor evidence="1 8">
        <name>Mg(2+)</name>
        <dbReference type="ChEBI" id="CHEBI:18420"/>
    </cofactor>
</comment>
<feature type="binding site" evidence="8">
    <location>
        <position position="103"/>
    </location>
    <ligand>
        <name>Mg(2+)</name>
        <dbReference type="ChEBI" id="CHEBI:18420"/>
    </ligand>
</feature>
<dbReference type="InterPro" id="IPR029060">
    <property type="entry name" value="PIN-like_dom_sf"/>
</dbReference>
<evidence type="ECO:0000256" key="5">
    <source>
        <dbReference type="ARBA" id="ARBA00022801"/>
    </source>
</evidence>
<dbReference type="HAMAP" id="MF_00265">
    <property type="entry name" value="VapC_Nob1"/>
    <property type="match status" value="1"/>
</dbReference>
<feature type="domain" description="PIN" evidence="9">
    <location>
        <begin position="11"/>
        <end position="129"/>
    </location>
</feature>
<evidence type="ECO:0000256" key="2">
    <source>
        <dbReference type="ARBA" id="ARBA00022649"/>
    </source>
</evidence>
<evidence type="ECO:0000256" key="8">
    <source>
        <dbReference type="HAMAP-Rule" id="MF_00265"/>
    </source>
</evidence>
<evidence type="ECO:0000313" key="10">
    <source>
        <dbReference type="EMBL" id="GAA1605076.1"/>
    </source>
</evidence>
<keyword evidence="2 8" id="KW-1277">Toxin-antitoxin system</keyword>
<evidence type="ECO:0000256" key="6">
    <source>
        <dbReference type="ARBA" id="ARBA00022842"/>
    </source>
</evidence>
<proteinExistence type="inferred from homology"/>
<feature type="binding site" evidence="8">
    <location>
        <position position="13"/>
    </location>
    <ligand>
        <name>Mg(2+)</name>
        <dbReference type="ChEBI" id="CHEBI:18420"/>
    </ligand>
</feature>
<dbReference type="EC" id="3.1.-.-" evidence="8"/>
<keyword evidence="11" id="KW-1185">Reference proteome</keyword>
<dbReference type="Pfam" id="PF01850">
    <property type="entry name" value="PIN"/>
    <property type="match status" value="1"/>
</dbReference>
<dbReference type="SUPFAM" id="SSF88723">
    <property type="entry name" value="PIN domain-like"/>
    <property type="match status" value="1"/>
</dbReference>
<evidence type="ECO:0000313" key="11">
    <source>
        <dbReference type="Proteomes" id="UP001500190"/>
    </source>
</evidence>
<dbReference type="InterPro" id="IPR050556">
    <property type="entry name" value="Type_II_TA_system_RNase"/>
</dbReference>
<evidence type="ECO:0000259" key="9">
    <source>
        <dbReference type="Pfam" id="PF01850"/>
    </source>
</evidence>
<keyword evidence="3 8" id="KW-0540">Nuclease</keyword>
<evidence type="ECO:0000256" key="1">
    <source>
        <dbReference type="ARBA" id="ARBA00001946"/>
    </source>
</evidence>
<evidence type="ECO:0000256" key="4">
    <source>
        <dbReference type="ARBA" id="ARBA00022723"/>
    </source>
</evidence>
<organism evidence="10 11">
    <name type="scientific">Kribbella karoonensis</name>
    <dbReference type="NCBI Taxonomy" id="324851"/>
    <lineage>
        <taxon>Bacteria</taxon>
        <taxon>Bacillati</taxon>
        <taxon>Actinomycetota</taxon>
        <taxon>Actinomycetes</taxon>
        <taxon>Propionibacteriales</taxon>
        <taxon>Kribbellaceae</taxon>
        <taxon>Kribbella</taxon>
    </lineage>
</organism>
<accession>A0ABN2EE99</accession>